<evidence type="ECO:0000313" key="10">
    <source>
        <dbReference type="RefSeq" id="XP_020114713.1"/>
    </source>
</evidence>
<evidence type="ECO:0000313" key="8">
    <source>
        <dbReference type="RefSeq" id="XP_020114711.1"/>
    </source>
</evidence>
<evidence type="ECO:0000259" key="2">
    <source>
        <dbReference type="Pfam" id="PF07910"/>
    </source>
</evidence>
<evidence type="ECO:0000313" key="5">
    <source>
        <dbReference type="RefSeq" id="XP_020114708.1"/>
    </source>
</evidence>
<sequence>MFASCPFCHTSVLSSELEWHANNHFVEDELQKDRELAQQIMQDASVGYEESFVADFGGSTGTSTSSSSNISPCFLDEQISILLGSQVRSSFHEVPGGLMPLLRSCLDSDGESSRSIISGHVDHYQSVESEDSGWGCGWRNIQMLSSHLLRERRDANAVLFGGSGFVPDIPSLQRWLEIAWEKGFDVVGSNSFQKKIYGHRKWIGTTECSTLFRSFGLRARVVDFDSITPSERQNIGNSRGKGVAKQLFGPMDKFVVRSNEFCDHDLSRSDTSGIGHQILVDWVWNYFMSKTSIKVGSSRRVIISEKTPLYFQHDGHSRTIVGIQMQKGVRGSPDRYCLLVLDPAHKTKVLERSLQDKNGWQKMIKRGVHTLKKPQYQLCYVDPGIAHAEEMEQLKTIDSILVRF</sequence>
<dbReference type="Gene3D" id="3.90.70.130">
    <property type="match status" value="1"/>
</dbReference>
<dbReference type="RefSeq" id="XP_020114711.1">
    <property type="nucleotide sequence ID" value="XM_020259122.1"/>
</dbReference>
<dbReference type="RefSeq" id="XP_020114708.1">
    <property type="nucleotide sequence ID" value="XM_020259119.1"/>
</dbReference>
<evidence type="ECO:0000313" key="6">
    <source>
        <dbReference type="RefSeq" id="XP_020114709.1"/>
    </source>
</evidence>
<evidence type="ECO:0000313" key="3">
    <source>
        <dbReference type="Proteomes" id="UP000515123"/>
    </source>
</evidence>
<dbReference type="RefSeq" id="XP_020114713.1">
    <property type="nucleotide sequence ID" value="XM_020259124.1"/>
</dbReference>
<evidence type="ECO:0000313" key="4">
    <source>
        <dbReference type="RefSeq" id="XP_020114707.1"/>
    </source>
</evidence>
<dbReference type="OrthoDB" id="288987at2759"/>
<dbReference type="RefSeq" id="XP_020114710.1">
    <property type="nucleotide sequence ID" value="XM_020259121.1"/>
</dbReference>
<dbReference type="InterPro" id="IPR012462">
    <property type="entry name" value="UFSP1/2_DUB_cat"/>
</dbReference>
<reference evidence="4 5" key="2">
    <citation type="submission" date="2025-04" db="UniProtKB">
        <authorList>
            <consortium name="RefSeq"/>
        </authorList>
    </citation>
    <scope>IDENTIFICATION</scope>
    <source>
        <tissue evidence="4 5">Leaf</tissue>
    </source>
</reference>
<dbReference type="RefSeq" id="XP_020114712.1">
    <property type="nucleotide sequence ID" value="XM_020259123.1"/>
</dbReference>
<organism evidence="9">
    <name type="scientific">Ananas comosus</name>
    <name type="common">Pineapple</name>
    <name type="synonym">Ananas ananas</name>
    <dbReference type="NCBI Taxonomy" id="4615"/>
    <lineage>
        <taxon>Eukaryota</taxon>
        <taxon>Viridiplantae</taxon>
        <taxon>Streptophyta</taxon>
        <taxon>Embryophyta</taxon>
        <taxon>Tracheophyta</taxon>
        <taxon>Spermatophyta</taxon>
        <taxon>Magnoliopsida</taxon>
        <taxon>Liliopsida</taxon>
        <taxon>Poales</taxon>
        <taxon>Bromeliaceae</taxon>
        <taxon>Bromelioideae</taxon>
        <taxon>Ananas</taxon>
    </lineage>
</organism>
<dbReference type="PANTHER" id="PTHR48153">
    <property type="entry name" value="UFM1-SPECIFIC PROTEASE 2"/>
    <property type="match status" value="1"/>
</dbReference>
<feature type="domain" description="UFSP1/2/DUB catalytic" evidence="2">
    <location>
        <begin position="116"/>
        <end position="379"/>
    </location>
</feature>
<keyword evidence="1" id="KW-0378">Hydrolase</keyword>
<evidence type="ECO:0000313" key="9">
    <source>
        <dbReference type="RefSeq" id="XP_020114712.1"/>
    </source>
</evidence>
<dbReference type="Proteomes" id="UP000515123">
    <property type="component" value="Linkage group 24"/>
</dbReference>
<evidence type="ECO:0000313" key="7">
    <source>
        <dbReference type="RefSeq" id="XP_020114710.1"/>
    </source>
</evidence>
<name>A0A6P5H4C6_ANACO</name>
<keyword evidence="3" id="KW-1185">Reference proteome</keyword>
<gene>
    <name evidence="4 5 6 7 8 9 10" type="primary">LOC109728656</name>
</gene>
<dbReference type="PANTHER" id="PTHR48153:SF4">
    <property type="entry name" value="UBIQUITIN CARBOXYL-TERMINAL HYDROLASE MUG105"/>
    <property type="match status" value="1"/>
</dbReference>
<proteinExistence type="predicted"/>
<dbReference type="RefSeq" id="XP_020114709.1">
    <property type="nucleotide sequence ID" value="XM_020259120.1"/>
</dbReference>
<protein>
    <submittedName>
        <fullName evidence="4 5">Zinc finger with UFM1-specific peptidase domain protein isoform X1</fullName>
    </submittedName>
</protein>
<dbReference type="GeneID" id="109728656"/>
<accession>A0A6P5H4C6</accession>
<dbReference type="AlphaFoldDB" id="A0A6P5H4C6"/>
<evidence type="ECO:0000256" key="1">
    <source>
        <dbReference type="ARBA" id="ARBA00022801"/>
    </source>
</evidence>
<dbReference type="GO" id="GO:0019783">
    <property type="term" value="F:ubiquitin-like protein peptidase activity"/>
    <property type="evidence" value="ECO:0007669"/>
    <property type="project" value="UniProtKB-ARBA"/>
</dbReference>
<dbReference type="Pfam" id="PF07910">
    <property type="entry name" value="Peptidase_C78"/>
    <property type="match status" value="1"/>
</dbReference>
<dbReference type="RefSeq" id="XP_020114707.1">
    <property type="nucleotide sequence ID" value="XM_020259118.1"/>
</dbReference>
<reference evidence="3" key="1">
    <citation type="journal article" date="2015" name="Nat. Genet.">
        <title>The pineapple genome and the evolution of CAM photosynthesis.</title>
        <authorList>
            <person name="Ming R."/>
            <person name="VanBuren R."/>
            <person name="Wai C.M."/>
            <person name="Tang H."/>
            <person name="Schatz M.C."/>
            <person name="Bowers J.E."/>
            <person name="Lyons E."/>
            <person name="Wang M.L."/>
            <person name="Chen J."/>
            <person name="Biggers E."/>
            <person name="Zhang J."/>
            <person name="Huang L."/>
            <person name="Zhang L."/>
            <person name="Miao W."/>
            <person name="Zhang J."/>
            <person name="Ye Z."/>
            <person name="Miao C."/>
            <person name="Lin Z."/>
            <person name="Wang H."/>
            <person name="Zhou H."/>
            <person name="Yim W.C."/>
            <person name="Priest H.D."/>
            <person name="Zheng C."/>
            <person name="Woodhouse M."/>
            <person name="Edger P.P."/>
            <person name="Guyot R."/>
            <person name="Guo H.B."/>
            <person name="Guo H."/>
            <person name="Zheng G."/>
            <person name="Singh R."/>
            <person name="Sharma A."/>
            <person name="Min X."/>
            <person name="Zheng Y."/>
            <person name="Lee H."/>
            <person name="Gurtowski J."/>
            <person name="Sedlazeck F.J."/>
            <person name="Harkess A."/>
            <person name="McKain M.R."/>
            <person name="Liao Z."/>
            <person name="Fang J."/>
            <person name="Liu J."/>
            <person name="Zhang X."/>
            <person name="Zhang Q."/>
            <person name="Hu W."/>
            <person name="Qin Y."/>
            <person name="Wang K."/>
            <person name="Chen L.Y."/>
            <person name="Shirley N."/>
            <person name="Lin Y.R."/>
            <person name="Liu L.Y."/>
            <person name="Hernandez A.G."/>
            <person name="Wright C.L."/>
            <person name="Bulone V."/>
            <person name="Tuskan G.A."/>
            <person name="Heath K."/>
            <person name="Zee F."/>
            <person name="Moore P.H."/>
            <person name="Sunkar R."/>
            <person name="Leebens-Mack J.H."/>
            <person name="Mockler T."/>
            <person name="Bennetzen J.L."/>
            <person name="Freeling M."/>
            <person name="Sankoff D."/>
            <person name="Paterson A.H."/>
            <person name="Zhu X."/>
            <person name="Yang X."/>
            <person name="Smith J.A."/>
            <person name="Cushman J.C."/>
            <person name="Paull R.E."/>
            <person name="Yu Q."/>
        </authorList>
    </citation>
    <scope>NUCLEOTIDE SEQUENCE [LARGE SCALE GENOMIC DNA]</scope>
    <source>
        <strain evidence="3">cv. F153</strain>
    </source>
</reference>